<reference evidence="3" key="2">
    <citation type="submission" date="2015-01" db="EMBL/GenBank/DDBJ databases">
        <title>Evolutionary Origins and Diversification of the Mycorrhizal Mutualists.</title>
        <authorList>
            <consortium name="DOE Joint Genome Institute"/>
            <consortium name="Mycorrhizal Genomics Consortium"/>
            <person name="Kohler A."/>
            <person name="Kuo A."/>
            <person name="Nagy L.G."/>
            <person name="Floudas D."/>
            <person name="Copeland A."/>
            <person name="Barry K.W."/>
            <person name="Cichocki N."/>
            <person name="Veneault-Fourrey C."/>
            <person name="LaButti K."/>
            <person name="Lindquist E.A."/>
            <person name="Lipzen A."/>
            <person name="Lundell T."/>
            <person name="Morin E."/>
            <person name="Murat C."/>
            <person name="Riley R."/>
            <person name="Ohm R."/>
            <person name="Sun H."/>
            <person name="Tunlid A."/>
            <person name="Henrissat B."/>
            <person name="Grigoriev I.V."/>
            <person name="Hibbett D.S."/>
            <person name="Martin F."/>
        </authorList>
    </citation>
    <scope>NUCLEOTIDE SEQUENCE [LARGE SCALE GENOMIC DNA]</scope>
    <source>
        <strain evidence="3">LaAM-08-1</strain>
    </source>
</reference>
<keyword evidence="1" id="KW-0472">Membrane</keyword>
<dbReference type="STRING" id="1095629.A0A0C9WS73"/>
<dbReference type="AlphaFoldDB" id="A0A0C9WS73"/>
<dbReference type="EMBL" id="KN838793">
    <property type="protein sequence ID" value="KIJ94450.1"/>
    <property type="molecule type" value="Genomic_DNA"/>
</dbReference>
<keyword evidence="1" id="KW-1133">Transmembrane helix</keyword>
<feature type="transmembrane region" description="Helical" evidence="1">
    <location>
        <begin position="170"/>
        <end position="197"/>
    </location>
</feature>
<sequence>MLIYWACQDEIPTASYTVYLAGIGVPVSGGYPEMVGNVICVINPIQAAIYSVMYRSTEDIFSATEANASSPITFSTLINNALVGLGKLITYSQNFDDNLFAEMILNFGLKSFGLPADPDLPPPQYLSIYEQMIQGVIEYEMTYLRLIYSTLPNAPSSCNRRVTGKLRYEVYGWFMTNANIGFLIPITIINLGALFALCRAMIIAKDGGYVYHPDQTRPVIYDDIDEGEQVPDEWMHQVSDRPTTSLKEYFSQSMRNSPEENVEAI</sequence>
<dbReference type="OrthoDB" id="2991366at2759"/>
<evidence type="ECO:0000256" key="1">
    <source>
        <dbReference type="SAM" id="Phobius"/>
    </source>
</evidence>
<evidence type="ECO:0000313" key="2">
    <source>
        <dbReference type="EMBL" id="KIJ94450.1"/>
    </source>
</evidence>
<dbReference type="Proteomes" id="UP000054477">
    <property type="component" value="Unassembled WGS sequence"/>
</dbReference>
<reference evidence="2 3" key="1">
    <citation type="submission" date="2014-04" db="EMBL/GenBank/DDBJ databases">
        <authorList>
            <consortium name="DOE Joint Genome Institute"/>
            <person name="Kuo A."/>
            <person name="Kohler A."/>
            <person name="Nagy L.G."/>
            <person name="Floudas D."/>
            <person name="Copeland A."/>
            <person name="Barry K.W."/>
            <person name="Cichocki N."/>
            <person name="Veneault-Fourrey C."/>
            <person name="LaButti K."/>
            <person name="Lindquist E.A."/>
            <person name="Lipzen A."/>
            <person name="Lundell T."/>
            <person name="Morin E."/>
            <person name="Murat C."/>
            <person name="Sun H."/>
            <person name="Tunlid A."/>
            <person name="Henrissat B."/>
            <person name="Grigoriev I.V."/>
            <person name="Hibbett D.S."/>
            <person name="Martin F."/>
            <person name="Nordberg H.P."/>
            <person name="Cantor M.N."/>
            <person name="Hua S.X."/>
        </authorList>
    </citation>
    <scope>NUCLEOTIDE SEQUENCE [LARGE SCALE GENOMIC DNA]</scope>
    <source>
        <strain evidence="2 3">LaAM-08-1</strain>
    </source>
</reference>
<proteinExistence type="predicted"/>
<organism evidence="2 3">
    <name type="scientific">Laccaria amethystina LaAM-08-1</name>
    <dbReference type="NCBI Taxonomy" id="1095629"/>
    <lineage>
        <taxon>Eukaryota</taxon>
        <taxon>Fungi</taxon>
        <taxon>Dikarya</taxon>
        <taxon>Basidiomycota</taxon>
        <taxon>Agaricomycotina</taxon>
        <taxon>Agaricomycetes</taxon>
        <taxon>Agaricomycetidae</taxon>
        <taxon>Agaricales</taxon>
        <taxon>Agaricineae</taxon>
        <taxon>Hydnangiaceae</taxon>
        <taxon>Laccaria</taxon>
    </lineage>
</organism>
<keyword evidence="1" id="KW-0812">Transmembrane</keyword>
<accession>A0A0C9WS73</accession>
<name>A0A0C9WS73_9AGAR</name>
<evidence type="ECO:0000313" key="3">
    <source>
        <dbReference type="Proteomes" id="UP000054477"/>
    </source>
</evidence>
<keyword evidence="3" id="KW-1185">Reference proteome</keyword>
<protein>
    <submittedName>
        <fullName evidence="2">Uncharacterized protein</fullName>
    </submittedName>
</protein>
<dbReference type="HOGENOM" id="CLU_091776_0_0_1"/>
<gene>
    <name evidence="2" type="ORF">K443DRAFT_358316</name>
</gene>